<dbReference type="EMBL" id="AP011528">
    <property type="protein sequence ID" value="BAP62922.1"/>
    <property type="molecule type" value="Genomic_DNA"/>
</dbReference>
<feature type="domain" description="Antitoxin SocA-like Panacea" evidence="1">
    <location>
        <begin position="22"/>
        <end position="113"/>
    </location>
</feature>
<reference evidence="2 3" key="1">
    <citation type="submission" date="2009-06" db="EMBL/GenBank/DDBJ databases">
        <title>Molecular Evidence for Microbiologically Influenced Corrosion from genome of Methanogen.</title>
        <authorList>
            <person name="Ito N."/>
            <person name="Tsurumaru H."/>
            <person name="Shimizu A."/>
            <person name="Harada T."/>
            <person name="Hosoyama A."/>
            <person name="Horikawa H."/>
            <person name="Wakai S."/>
            <person name="Sasaki K."/>
            <person name="Nishijima K."/>
            <person name="Ataku H."/>
            <person name="Yamazaki J."/>
            <person name="Mise M."/>
            <person name="Yamazaki S."/>
            <person name="Tanikawa S."/>
            <person name="Harayama S."/>
            <person name="Fujita N."/>
        </authorList>
    </citation>
    <scope>NUCLEOTIDE SEQUENCE [LARGE SCALE GENOMIC DNA]</scope>
    <source>
        <strain evidence="3">OS7 ( NBRC 103642)</strain>
    </source>
</reference>
<evidence type="ECO:0000313" key="2">
    <source>
        <dbReference type="EMBL" id="BAP62922.1"/>
    </source>
</evidence>
<sequence>MISIYKLADWFLNKESMPHKKLQKLCYYSVAWYYALYDSDLVNDTEFQAWIHGPVSPDLYSEYRKYGWNPIEKADVKPQFTKETEEFLEIVYNTYGDYSGHELEALTHGELPWIEARTGLSEFEPSTNPISKETMKNYYLSIYNGSQND</sequence>
<evidence type="ECO:0000259" key="1">
    <source>
        <dbReference type="Pfam" id="PF13274"/>
    </source>
</evidence>
<dbReference type="InterPro" id="IPR025272">
    <property type="entry name" value="SocA_Panacea"/>
</dbReference>
<accession>A0A2Z5PG03</accession>
<protein>
    <recommendedName>
        <fullName evidence="1">Antitoxin SocA-like Panacea domain-containing protein</fullName>
    </recommendedName>
</protein>
<dbReference type="KEGG" id="mmao:MMOS7_08360"/>
<gene>
    <name evidence="2" type="ORF">MMOS7_08360</name>
</gene>
<dbReference type="Proteomes" id="UP000263689">
    <property type="component" value="Chromosome"/>
</dbReference>
<dbReference type="GeneID" id="37875324"/>
<proteinExistence type="predicted"/>
<organism evidence="2 3">
    <name type="scientific">Methanococcus maripaludis OS7</name>
    <dbReference type="NCBI Taxonomy" id="637915"/>
    <lineage>
        <taxon>Archaea</taxon>
        <taxon>Methanobacteriati</taxon>
        <taxon>Methanobacteriota</taxon>
        <taxon>Methanomada group</taxon>
        <taxon>Methanococci</taxon>
        <taxon>Methanococcales</taxon>
        <taxon>Methanococcaceae</taxon>
        <taxon>Methanococcus</taxon>
    </lineage>
</organism>
<dbReference type="Pfam" id="PF13274">
    <property type="entry name" value="SocA_Panacea"/>
    <property type="match status" value="1"/>
</dbReference>
<name>A0A2Z5PG03_METMI</name>
<dbReference type="RefSeq" id="WP_119720879.1">
    <property type="nucleotide sequence ID" value="NZ_AP011528.1"/>
</dbReference>
<dbReference type="AlphaFoldDB" id="A0A2Z5PG03"/>
<evidence type="ECO:0000313" key="3">
    <source>
        <dbReference type="Proteomes" id="UP000263689"/>
    </source>
</evidence>